<protein>
    <recommendedName>
        <fullName evidence="1">DUF6598 domain-containing protein</fullName>
    </recommendedName>
</protein>
<dbReference type="OrthoDB" id="622947at2759"/>
<reference evidence="2 3" key="1">
    <citation type="journal article" date="2010" name="Nature">
        <title>Genome sequencing and analysis of the model grass Brachypodium distachyon.</title>
        <authorList>
            <consortium name="International Brachypodium Initiative"/>
        </authorList>
    </citation>
    <scope>NUCLEOTIDE SEQUENCE [LARGE SCALE GENOMIC DNA]</scope>
    <source>
        <strain evidence="2">Bd21</strain>
        <strain evidence="3">cv. Bd21</strain>
    </source>
</reference>
<sequence>MLRPRRAISSTILLEFDLKMNRTGDCVDSYQPLIQGVSEHPSGGPDWSRVNKLSIRCDGDRSIPMMHVKLAVIMDGVEATVELRALKLPSQGIDLRCAARIGWVGDDIALFDGRYGGNYPPLRFVVATELHGNMEIHLEGIFDGVSKRWSVGFVPKFHALFSEVVDLSFAQISLSVAWSEESNFPT</sequence>
<dbReference type="EMBL" id="CM000881">
    <property type="protein sequence ID" value="PNT70750.1"/>
    <property type="molecule type" value="Genomic_DNA"/>
</dbReference>
<dbReference type="EnsemblPlants" id="PNT70750">
    <property type="protein sequence ID" value="PNT70750"/>
    <property type="gene ID" value="BRADI_2g17213v3"/>
</dbReference>
<feature type="domain" description="DUF6598" evidence="1">
    <location>
        <begin position="4"/>
        <end position="176"/>
    </location>
</feature>
<dbReference type="Proteomes" id="UP000008810">
    <property type="component" value="Chromosome 2"/>
</dbReference>
<evidence type="ECO:0000313" key="2">
    <source>
        <dbReference type="EMBL" id="PNT70750.1"/>
    </source>
</evidence>
<proteinExistence type="predicted"/>
<dbReference type="AlphaFoldDB" id="A0A2K2D8Z8"/>
<name>A0A2K2D8Z8_BRADI</name>
<reference evidence="2" key="2">
    <citation type="submission" date="2017-06" db="EMBL/GenBank/DDBJ databases">
        <title>WGS assembly of Brachypodium distachyon.</title>
        <authorList>
            <consortium name="The International Brachypodium Initiative"/>
            <person name="Lucas S."/>
            <person name="Harmon-Smith M."/>
            <person name="Lail K."/>
            <person name="Tice H."/>
            <person name="Grimwood J."/>
            <person name="Bruce D."/>
            <person name="Barry K."/>
            <person name="Shu S."/>
            <person name="Lindquist E."/>
            <person name="Wang M."/>
            <person name="Pitluck S."/>
            <person name="Vogel J.P."/>
            <person name="Garvin D.F."/>
            <person name="Mockler T.C."/>
            <person name="Schmutz J."/>
            <person name="Rokhsar D."/>
            <person name="Bevan M.W."/>
        </authorList>
    </citation>
    <scope>NUCLEOTIDE SEQUENCE</scope>
    <source>
        <strain evidence="2">Bd21</strain>
    </source>
</reference>
<dbReference type="PANTHER" id="PTHR33065:SF130">
    <property type="entry name" value="OS05G0554800 PROTEIN"/>
    <property type="match status" value="1"/>
</dbReference>
<accession>A0A2K2D8Z8</accession>
<evidence type="ECO:0000313" key="4">
    <source>
        <dbReference type="Proteomes" id="UP000008810"/>
    </source>
</evidence>
<dbReference type="Pfam" id="PF20241">
    <property type="entry name" value="DUF6598"/>
    <property type="match status" value="1"/>
</dbReference>
<gene>
    <name evidence="3" type="primary">LOC104583099</name>
    <name evidence="2" type="ORF">BRADI_2g17213v3</name>
</gene>
<reference evidence="3" key="3">
    <citation type="submission" date="2018-08" db="UniProtKB">
        <authorList>
            <consortium name="EnsemblPlants"/>
        </authorList>
    </citation>
    <scope>IDENTIFICATION</scope>
    <source>
        <strain evidence="3">cv. Bd21</strain>
    </source>
</reference>
<evidence type="ECO:0000313" key="3">
    <source>
        <dbReference type="EnsemblPlants" id="PNT70750"/>
    </source>
</evidence>
<organism evidence="2">
    <name type="scientific">Brachypodium distachyon</name>
    <name type="common">Purple false brome</name>
    <name type="synonym">Trachynia distachya</name>
    <dbReference type="NCBI Taxonomy" id="15368"/>
    <lineage>
        <taxon>Eukaryota</taxon>
        <taxon>Viridiplantae</taxon>
        <taxon>Streptophyta</taxon>
        <taxon>Embryophyta</taxon>
        <taxon>Tracheophyta</taxon>
        <taxon>Spermatophyta</taxon>
        <taxon>Magnoliopsida</taxon>
        <taxon>Liliopsida</taxon>
        <taxon>Poales</taxon>
        <taxon>Poaceae</taxon>
        <taxon>BOP clade</taxon>
        <taxon>Pooideae</taxon>
        <taxon>Stipodae</taxon>
        <taxon>Brachypodieae</taxon>
        <taxon>Brachypodium</taxon>
    </lineage>
</organism>
<dbReference type="Gramene" id="PNT70750">
    <property type="protein sequence ID" value="PNT70750"/>
    <property type="gene ID" value="BRADI_2g17213v3"/>
</dbReference>
<dbReference type="PANTHER" id="PTHR33065">
    <property type="entry name" value="OS07G0486400 PROTEIN"/>
    <property type="match status" value="1"/>
</dbReference>
<dbReference type="ExpressionAtlas" id="A0A2K2D8Z8">
    <property type="expression patterns" value="baseline"/>
</dbReference>
<keyword evidence="4" id="KW-1185">Reference proteome</keyword>
<dbReference type="InterPro" id="IPR046533">
    <property type="entry name" value="DUF6598"/>
</dbReference>
<evidence type="ECO:0000259" key="1">
    <source>
        <dbReference type="Pfam" id="PF20241"/>
    </source>
</evidence>